<evidence type="ECO:0000256" key="2">
    <source>
        <dbReference type="ARBA" id="ARBA00022900"/>
    </source>
</evidence>
<dbReference type="Pfam" id="PF01826">
    <property type="entry name" value="TIL"/>
    <property type="match status" value="1"/>
</dbReference>
<dbReference type="Gene3D" id="2.10.25.10">
    <property type="entry name" value="Laminin"/>
    <property type="match status" value="2"/>
</dbReference>
<sequence>MFTAFVSSETVRRLKKFSMLLLIVLTSQLFYVQAAKCCGTNEEFKECGTACEPSCNNTKPQVCTEQCIVNVCQCKAGFFRNSQNQCVDSCYGEPCGENEERLNFSSVCEPTCADRNPICILIAVANVCRCVKGYIRQYANGPCIPARECPPDTCDTKQCPPGTVCQQDVVSCKKPPCPASPPKCVPAQSCRNIRCRPGYICRMIVPPCLPDIKCPPPFPECVPIRSSDPAA</sequence>
<evidence type="ECO:0000256" key="4">
    <source>
        <dbReference type="SAM" id="SignalP"/>
    </source>
</evidence>
<evidence type="ECO:0000256" key="1">
    <source>
        <dbReference type="ARBA" id="ARBA00022690"/>
    </source>
</evidence>
<keyword evidence="4" id="KW-0732">Signal</keyword>
<dbReference type="CDD" id="cd19941">
    <property type="entry name" value="TIL"/>
    <property type="match status" value="1"/>
</dbReference>
<dbReference type="PANTHER" id="PTHR23259">
    <property type="entry name" value="RIDDLE"/>
    <property type="match status" value="1"/>
</dbReference>
<evidence type="ECO:0000313" key="7">
    <source>
        <dbReference type="Proteomes" id="UP001303046"/>
    </source>
</evidence>
<evidence type="ECO:0000313" key="6">
    <source>
        <dbReference type="EMBL" id="KAK6756765.1"/>
    </source>
</evidence>
<dbReference type="InterPro" id="IPR002919">
    <property type="entry name" value="TIL_dom"/>
</dbReference>
<evidence type="ECO:0000256" key="3">
    <source>
        <dbReference type="ARBA" id="ARBA00023157"/>
    </source>
</evidence>
<keyword evidence="1" id="KW-0646">Protease inhibitor</keyword>
<dbReference type="EMBL" id="JAVFWL010000005">
    <property type="protein sequence ID" value="KAK6756765.1"/>
    <property type="molecule type" value="Genomic_DNA"/>
</dbReference>
<dbReference type="PANTHER" id="PTHR23259:SF68">
    <property type="entry name" value="TIL DOMAIN-CONTAINING PROTEIN"/>
    <property type="match status" value="1"/>
</dbReference>
<keyword evidence="7" id="KW-1185">Reference proteome</keyword>
<comment type="caution">
    <text evidence="6">The sequence shown here is derived from an EMBL/GenBank/DDBJ whole genome shotgun (WGS) entry which is preliminary data.</text>
</comment>
<reference evidence="6 7" key="1">
    <citation type="submission" date="2023-08" db="EMBL/GenBank/DDBJ databases">
        <title>A Necator americanus chromosomal reference genome.</title>
        <authorList>
            <person name="Ilik V."/>
            <person name="Petrzelkova K.J."/>
            <person name="Pardy F."/>
            <person name="Fuh T."/>
            <person name="Niatou-Singa F.S."/>
            <person name="Gouil Q."/>
            <person name="Baker L."/>
            <person name="Ritchie M.E."/>
            <person name="Jex A.R."/>
            <person name="Gazzola D."/>
            <person name="Li H."/>
            <person name="Toshio Fujiwara R."/>
            <person name="Zhan B."/>
            <person name="Aroian R.V."/>
            <person name="Pafco B."/>
            <person name="Schwarz E.M."/>
        </authorList>
    </citation>
    <scope>NUCLEOTIDE SEQUENCE [LARGE SCALE GENOMIC DNA]</scope>
    <source>
        <strain evidence="6 7">Aroian</strain>
        <tissue evidence="6">Whole animal</tissue>
    </source>
</reference>
<organism evidence="6 7">
    <name type="scientific">Necator americanus</name>
    <name type="common">Human hookworm</name>
    <dbReference type="NCBI Taxonomy" id="51031"/>
    <lineage>
        <taxon>Eukaryota</taxon>
        <taxon>Metazoa</taxon>
        <taxon>Ecdysozoa</taxon>
        <taxon>Nematoda</taxon>
        <taxon>Chromadorea</taxon>
        <taxon>Rhabditida</taxon>
        <taxon>Rhabditina</taxon>
        <taxon>Rhabditomorpha</taxon>
        <taxon>Strongyloidea</taxon>
        <taxon>Ancylostomatidae</taxon>
        <taxon>Bunostominae</taxon>
        <taxon>Necator</taxon>
    </lineage>
</organism>
<feature type="domain" description="TIL" evidence="5">
    <location>
        <begin position="38"/>
        <end position="88"/>
    </location>
</feature>
<dbReference type="InterPro" id="IPR036084">
    <property type="entry name" value="Ser_inhib-like_sf"/>
</dbReference>
<protein>
    <recommendedName>
        <fullName evidence="5">TIL domain-containing protein</fullName>
    </recommendedName>
</protein>
<keyword evidence="2" id="KW-0722">Serine protease inhibitor</keyword>
<feature type="signal peptide" evidence="4">
    <location>
        <begin position="1"/>
        <end position="34"/>
    </location>
</feature>
<feature type="chain" id="PRO_5045712292" description="TIL domain-containing protein" evidence="4">
    <location>
        <begin position="35"/>
        <end position="231"/>
    </location>
</feature>
<dbReference type="InterPro" id="IPR051368">
    <property type="entry name" value="SerProtInhib-TIL_Domain"/>
</dbReference>
<proteinExistence type="predicted"/>
<gene>
    <name evidence="6" type="primary">Necator_chrV.g19702</name>
    <name evidence="6" type="ORF">RB195_014910</name>
</gene>
<keyword evidence="3" id="KW-1015">Disulfide bond</keyword>
<evidence type="ECO:0000259" key="5">
    <source>
        <dbReference type="Pfam" id="PF01826"/>
    </source>
</evidence>
<name>A0ABR1E3E5_NECAM</name>
<dbReference type="Proteomes" id="UP001303046">
    <property type="component" value="Unassembled WGS sequence"/>
</dbReference>
<accession>A0ABR1E3E5</accession>
<dbReference type="SUPFAM" id="SSF57567">
    <property type="entry name" value="Serine protease inhibitors"/>
    <property type="match status" value="2"/>
</dbReference>